<feature type="domain" description="Putative ionotropic receptor ligand binding" evidence="10">
    <location>
        <begin position="39"/>
        <end position="227"/>
    </location>
</feature>
<evidence type="ECO:0000256" key="7">
    <source>
        <dbReference type="ARBA" id="ARBA00023180"/>
    </source>
</evidence>
<dbReference type="Gene3D" id="1.10.287.70">
    <property type="match status" value="1"/>
</dbReference>
<evidence type="ECO:0000256" key="2">
    <source>
        <dbReference type="ARBA" id="ARBA00022475"/>
    </source>
</evidence>
<feature type="signal peptide" evidence="9">
    <location>
        <begin position="1"/>
        <end position="27"/>
    </location>
</feature>
<comment type="subcellular location">
    <subcellularLocation>
        <location evidence="1">Cell membrane</location>
        <topology evidence="1">Multi-pass membrane protein</topology>
    </subcellularLocation>
</comment>
<feature type="transmembrane region" description="Helical" evidence="8">
    <location>
        <begin position="607"/>
        <end position="631"/>
    </location>
</feature>
<dbReference type="PANTHER" id="PTHR42643:SF30">
    <property type="entry name" value="IONOTROPIC RECEPTOR 40A-RELATED"/>
    <property type="match status" value="1"/>
</dbReference>
<dbReference type="InterPro" id="IPR052192">
    <property type="entry name" value="Insect_Ionotropic_Sensory_Rcpt"/>
</dbReference>
<keyword evidence="11" id="KW-1185">Reference proteome</keyword>
<dbReference type="RefSeq" id="XP_019890465.1">
    <property type="nucleotide sequence ID" value="XM_020034906.2"/>
</dbReference>
<dbReference type="VEuPathDB" id="VectorBase:MDOMA2_004075"/>
<organism evidence="11 12">
    <name type="scientific">Musca domestica</name>
    <name type="common">House fly</name>
    <dbReference type="NCBI Taxonomy" id="7370"/>
    <lineage>
        <taxon>Eukaryota</taxon>
        <taxon>Metazoa</taxon>
        <taxon>Ecdysozoa</taxon>
        <taxon>Arthropoda</taxon>
        <taxon>Hexapoda</taxon>
        <taxon>Insecta</taxon>
        <taxon>Pterygota</taxon>
        <taxon>Neoptera</taxon>
        <taxon>Endopterygota</taxon>
        <taxon>Diptera</taxon>
        <taxon>Brachycera</taxon>
        <taxon>Muscomorpha</taxon>
        <taxon>Muscoidea</taxon>
        <taxon>Muscidae</taxon>
        <taxon>Musca</taxon>
    </lineage>
</organism>
<dbReference type="GeneID" id="109611734"/>
<evidence type="ECO:0000259" key="10">
    <source>
        <dbReference type="Pfam" id="PF24061"/>
    </source>
</evidence>
<feature type="transmembrane region" description="Helical" evidence="8">
    <location>
        <begin position="421"/>
        <end position="445"/>
    </location>
</feature>
<dbReference type="OrthoDB" id="8050636at2759"/>
<name>A0A9J7ICY5_MUSDO</name>
<keyword evidence="2" id="KW-1003">Cell membrane</keyword>
<dbReference type="Pfam" id="PF24061">
    <property type="entry name" value="LBD_receptor"/>
    <property type="match status" value="1"/>
</dbReference>
<dbReference type="SUPFAM" id="SSF53850">
    <property type="entry name" value="Periplasmic binding protein-like II"/>
    <property type="match status" value="1"/>
</dbReference>
<evidence type="ECO:0000256" key="5">
    <source>
        <dbReference type="ARBA" id="ARBA00023136"/>
    </source>
</evidence>
<evidence type="ECO:0000256" key="8">
    <source>
        <dbReference type="SAM" id="Phobius"/>
    </source>
</evidence>
<accession>A0A9J7ICY5</accession>
<dbReference type="AlphaFoldDB" id="A0A9J7ICY5"/>
<proteinExistence type="predicted"/>
<feature type="chain" id="PRO_5039889568" evidence="9">
    <location>
        <begin position="28"/>
        <end position="660"/>
    </location>
</feature>
<evidence type="ECO:0000256" key="6">
    <source>
        <dbReference type="ARBA" id="ARBA00023170"/>
    </source>
</evidence>
<dbReference type="Proteomes" id="UP001652621">
    <property type="component" value="Unplaced"/>
</dbReference>
<dbReference type="PANTHER" id="PTHR42643">
    <property type="entry name" value="IONOTROPIC RECEPTOR 20A-RELATED"/>
    <property type="match status" value="1"/>
</dbReference>
<evidence type="ECO:0000313" key="12">
    <source>
        <dbReference type="RefSeq" id="XP_019890465.1"/>
    </source>
</evidence>
<evidence type="ECO:0000256" key="9">
    <source>
        <dbReference type="SAM" id="SignalP"/>
    </source>
</evidence>
<keyword evidence="3 8" id="KW-0812">Transmembrane</keyword>
<protein>
    <submittedName>
        <fullName evidence="12">Uncharacterized protein LOC109611734</fullName>
    </submittedName>
</protein>
<dbReference type="InterPro" id="IPR056198">
    <property type="entry name" value="LBD_receptor"/>
</dbReference>
<sequence>MSTVYCSNVPKLRLFIIFSTLISHATAIGCPQVLELNHQEIAHNISEALVEMIDSFFLEKYGRRSFNVHIKVQNPQNRHFFNDIVRAMWSLLDGRISIYLSNDIPIPVSNQIHFSVLLVDSTESLEYLYTNIIKYHLFIEGSYFIVLYTLPSPNHYYDELYRSLQTCLDAGISHANVLVYAGLNSILLFHDEPFSEFHCNANVPVVNNKFISGQWNHTGFYISKASNLYGCPLVCATWEDMPYFEVLSNETSAKNQRFKGLEGRMLDYLSERMNFTVAIRWMNDEEINRTLYDESGMLEELFSTGTDFVIGAFHDKPTSFYDTFTPTTNYFLSSFYFVVSAKTDPYDPFVKLLLPFKTEIWFILILLLVIGNVILFSITQVDRQIKYLVLGRKKQRPIYNMVIISLGGPVARDPKVPFSRFLLMVWLLASFVLRTIYQGFMYHFLRHDIHKPPPKSIQQLREENYTILMSEVVYQGIKHLKALYDVAVVLNDSEVESFAILNEPEKYGFDRKTAILTAYEYYGYFKYLNQNNNDFYLVPEIFFTQQLSIYMMKNSMFLNRFNMYITSYTNEGLMHRWEKYLIFKNTFRKLQADDQPSAMDLYQLCGALNLLGICLLGCVGVFVAEVVVHRVSVWARKKRRRWWGPKRPRKNQWINEGSEF</sequence>
<evidence type="ECO:0000313" key="11">
    <source>
        <dbReference type="Proteomes" id="UP001652621"/>
    </source>
</evidence>
<reference evidence="12" key="1">
    <citation type="submission" date="2025-08" db="UniProtKB">
        <authorList>
            <consortium name="RefSeq"/>
        </authorList>
    </citation>
    <scope>IDENTIFICATION</scope>
    <source>
        <strain evidence="12">Aabys</strain>
        <tissue evidence="12">Whole body</tissue>
    </source>
</reference>
<keyword evidence="7" id="KW-0325">Glycoprotein</keyword>
<keyword evidence="6" id="KW-0675">Receptor</keyword>
<dbReference type="KEGG" id="mde:109611734"/>
<gene>
    <name evidence="12" type="primary">LOC109611734</name>
</gene>
<evidence type="ECO:0000256" key="4">
    <source>
        <dbReference type="ARBA" id="ARBA00022989"/>
    </source>
</evidence>
<dbReference type="GO" id="GO:0005886">
    <property type="term" value="C:plasma membrane"/>
    <property type="evidence" value="ECO:0007669"/>
    <property type="project" value="UniProtKB-SubCell"/>
</dbReference>
<keyword evidence="4 8" id="KW-1133">Transmembrane helix</keyword>
<keyword evidence="9" id="KW-0732">Signal</keyword>
<feature type="transmembrane region" description="Helical" evidence="8">
    <location>
        <begin position="360"/>
        <end position="378"/>
    </location>
</feature>
<evidence type="ECO:0000256" key="1">
    <source>
        <dbReference type="ARBA" id="ARBA00004651"/>
    </source>
</evidence>
<keyword evidence="5 8" id="KW-0472">Membrane</keyword>
<evidence type="ECO:0000256" key="3">
    <source>
        <dbReference type="ARBA" id="ARBA00022692"/>
    </source>
</evidence>
<dbReference type="Gene3D" id="3.40.190.10">
    <property type="entry name" value="Periplasmic binding protein-like II"/>
    <property type="match status" value="1"/>
</dbReference>